<name>M2ZM69_9PSEU</name>
<evidence type="ECO:0000313" key="1">
    <source>
        <dbReference type="EMBL" id="EME61494.1"/>
    </source>
</evidence>
<gene>
    <name evidence="1" type="ORF">H074_09995</name>
</gene>
<dbReference type="OrthoDB" id="3388630at2"/>
<keyword evidence="2" id="KW-1185">Reference proteome</keyword>
<dbReference type="Proteomes" id="UP000054226">
    <property type="component" value="Unassembled WGS sequence"/>
</dbReference>
<organism evidence="1 2">
    <name type="scientific">Amycolatopsis decaplanina DSM 44594</name>
    <dbReference type="NCBI Taxonomy" id="1284240"/>
    <lineage>
        <taxon>Bacteria</taxon>
        <taxon>Bacillati</taxon>
        <taxon>Actinomycetota</taxon>
        <taxon>Actinomycetes</taxon>
        <taxon>Pseudonocardiales</taxon>
        <taxon>Pseudonocardiaceae</taxon>
        <taxon>Amycolatopsis</taxon>
    </lineage>
</organism>
<sequence>MDIGERLADVRFRPSVYGIATFRDACVFLCGFDAASENRVLRGFQNWVDPGSLVSTSVVSGLLEERDPGFPGRGGGEQVTALVDLVAEFLAERGDPLPGPPEP</sequence>
<evidence type="ECO:0000313" key="2">
    <source>
        <dbReference type="Proteomes" id="UP000054226"/>
    </source>
</evidence>
<proteinExistence type="predicted"/>
<comment type="caution">
    <text evidence="1">The sequence shown here is derived from an EMBL/GenBank/DDBJ whole genome shotgun (WGS) entry which is preliminary data.</text>
</comment>
<dbReference type="AlphaFoldDB" id="M2ZM69"/>
<accession>M2ZM69</accession>
<dbReference type="EMBL" id="AOHO01000045">
    <property type="protein sequence ID" value="EME61494.1"/>
    <property type="molecule type" value="Genomic_DNA"/>
</dbReference>
<dbReference type="PATRIC" id="fig|1284240.4.peg.2026"/>
<protein>
    <submittedName>
        <fullName evidence="1">Uncharacterized protein</fullName>
    </submittedName>
</protein>
<reference evidence="1 2" key="1">
    <citation type="journal article" date="2013" name="Genome Announc.">
        <title>Draft Genome Sequence of Amycolatopsis decaplanina Strain DSM 44594T.</title>
        <authorList>
            <person name="Kaur N."/>
            <person name="Kumar S."/>
            <person name="Bala M."/>
            <person name="Raghava G.P."/>
            <person name="Mayilraj S."/>
        </authorList>
    </citation>
    <scope>NUCLEOTIDE SEQUENCE [LARGE SCALE GENOMIC DNA]</scope>
    <source>
        <strain evidence="1 2">DSM 44594</strain>
    </source>
</reference>